<evidence type="ECO:0000313" key="1">
    <source>
        <dbReference type="EMBL" id="KAK7013717.1"/>
    </source>
</evidence>
<sequence length="394" mass="44512">MTRKAASLLSNLLHVYSREQRLALDEVLRGHSQTENLSLGFDTANVLKKLKAHEKRLKSEELEYMIALVQLALNVDAQRAYAAVTHGPHVSLASLQKKYGSAEVSRTSFSNWLQWGQHLLLLCTGGTLFMLPIVAALDLRIEITQKSEPYDVYCLATAMREVIHGKWLPQVRRLMVPIYYLKNQPGYIQTLKLSYEKISGKGIYVKKELQVFGFADMKIADEIFNGIQTNENILPERSKEWDFTKPPPSWNPVPEPSRGKLPTVVVIKLPVTLRKPDGKKLKCPVNKANRDSWTEKEREVAETAEIASSIDDLRERALLIKDVNDCLLALVFKVPEAIRQTLVAAVDHINAVLQGEFVDDDSRRAGFQYCSLHLSWYARFGPQVSQVCCPLTVA</sequence>
<keyword evidence="2" id="KW-1185">Reference proteome</keyword>
<dbReference type="AlphaFoldDB" id="A0AAW0ALH2"/>
<organism evidence="1 2">
    <name type="scientific">Favolaschia claudopus</name>
    <dbReference type="NCBI Taxonomy" id="2862362"/>
    <lineage>
        <taxon>Eukaryota</taxon>
        <taxon>Fungi</taxon>
        <taxon>Dikarya</taxon>
        <taxon>Basidiomycota</taxon>
        <taxon>Agaricomycotina</taxon>
        <taxon>Agaricomycetes</taxon>
        <taxon>Agaricomycetidae</taxon>
        <taxon>Agaricales</taxon>
        <taxon>Marasmiineae</taxon>
        <taxon>Mycenaceae</taxon>
        <taxon>Favolaschia</taxon>
    </lineage>
</organism>
<name>A0AAW0ALH2_9AGAR</name>
<proteinExistence type="predicted"/>
<comment type="caution">
    <text evidence="1">The sequence shown here is derived from an EMBL/GenBank/DDBJ whole genome shotgun (WGS) entry which is preliminary data.</text>
</comment>
<accession>A0AAW0ALH2</accession>
<dbReference type="Proteomes" id="UP001362999">
    <property type="component" value="Unassembled WGS sequence"/>
</dbReference>
<dbReference type="EMBL" id="JAWWNJ010000058">
    <property type="protein sequence ID" value="KAK7013717.1"/>
    <property type="molecule type" value="Genomic_DNA"/>
</dbReference>
<reference evidence="1 2" key="1">
    <citation type="journal article" date="2024" name="J Genomics">
        <title>Draft genome sequencing and assembly of Favolaschia claudopus CIRM-BRFM 2984 isolated from oak limbs.</title>
        <authorList>
            <person name="Navarro D."/>
            <person name="Drula E."/>
            <person name="Chaduli D."/>
            <person name="Cazenave R."/>
            <person name="Ahrendt S."/>
            <person name="Wang J."/>
            <person name="Lipzen A."/>
            <person name="Daum C."/>
            <person name="Barry K."/>
            <person name="Grigoriev I.V."/>
            <person name="Favel A."/>
            <person name="Rosso M.N."/>
            <person name="Martin F."/>
        </authorList>
    </citation>
    <scope>NUCLEOTIDE SEQUENCE [LARGE SCALE GENOMIC DNA]</scope>
    <source>
        <strain evidence="1 2">CIRM-BRFM 2984</strain>
    </source>
</reference>
<protein>
    <submittedName>
        <fullName evidence="1">Uncharacterized protein</fullName>
    </submittedName>
</protein>
<gene>
    <name evidence="1" type="ORF">R3P38DRAFT_2545793</name>
</gene>
<evidence type="ECO:0000313" key="2">
    <source>
        <dbReference type="Proteomes" id="UP001362999"/>
    </source>
</evidence>